<dbReference type="RefSeq" id="WP_099019007.1">
    <property type="nucleotide sequence ID" value="NZ_NIHB01000002.1"/>
</dbReference>
<gene>
    <name evidence="1" type="ORF">C8D91_0844</name>
</gene>
<organism evidence="1 2">
    <name type="scientific">Marinicella litoralis</name>
    <dbReference type="NCBI Taxonomy" id="644220"/>
    <lineage>
        <taxon>Bacteria</taxon>
        <taxon>Pseudomonadati</taxon>
        <taxon>Pseudomonadota</taxon>
        <taxon>Gammaproteobacteria</taxon>
        <taxon>Lysobacterales</taxon>
        <taxon>Marinicellaceae</taxon>
        <taxon>Marinicella</taxon>
    </lineage>
</organism>
<reference evidence="1 2" key="1">
    <citation type="submission" date="2019-03" db="EMBL/GenBank/DDBJ databases">
        <title>Genomic Encyclopedia of Type Strains, Phase IV (KMG-IV): sequencing the most valuable type-strain genomes for metagenomic binning, comparative biology and taxonomic classification.</title>
        <authorList>
            <person name="Goeker M."/>
        </authorList>
    </citation>
    <scope>NUCLEOTIDE SEQUENCE [LARGE SCALE GENOMIC DNA]</scope>
    <source>
        <strain evidence="1 2">DSM 25488</strain>
    </source>
</reference>
<keyword evidence="2" id="KW-1185">Reference proteome</keyword>
<sequence length="420" mass="49179">MWTVSAWGQASLEQTVTEQEADEWGDDWATETSPWSHSGFMELAWGERSGDDVLFDDQTPLGELRWHQALEYTHDKFDFNWSHDFWMDEVAGQLMFDLRALNIDFSLFGQTDVVLGRQITTWGTGDLLFINDPFPKDWVSFFSGRDDNYLKSPADALRLTSYFNAFNVDLVITPEAEPDRFINGERFSLFSPFEQRQVGGFEVVNPRHPRQTEYALRLFRNFKGHQLALYAYHGIEKSPNGVDNTLQPYFAAKNVWGASLQSAIGQGLYHVELGYHDALDDKSGINPMVANAQWRLLLGYERELIKKLNWGWQYYVEHTEHYERLIQHAFYPQTEIAENRQVMTNRFTYLTMQDKLTWSLFVFYSPTDDDSYWRPSVNYRHNDQWQFTAGAQIFTGQKSHTFFGQFEDASALYTRIRFQF</sequence>
<dbReference type="Proteomes" id="UP000295724">
    <property type="component" value="Unassembled WGS sequence"/>
</dbReference>
<name>A0A4R6XRK1_9GAMM</name>
<dbReference type="AlphaFoldDB" id="A0A4R6XRK1"/>
<accession>A0A4R6XRK1</accession>
<dbReference type="OrthoDB" id="9769143at2"/>
<evidence type="ECO:0000313" key="1">
    <source>
        <dbReference type="EMBL" id="TDR22356.1"/>
    </source>
</evidence>
<dbReference type="EMBL" id="SNZB01000002">
    <property type="protein sequence ID" value="TDR22356.1"/>
    <property type="molecule type" value="Genomic_DNA"/>
</dbReference>
<evidence type="ECO:0000313" key="2">
    <source>
        <dbReference type="Proteomes" id="UP000295724"/>
    </source>
</evidence>
<protein>
    <submittedName>
        <fullName evidence="1">Uncharacterized protein</fullName>
    </submittedName>
</protein>
<comment type="caution">
    <text evidence="1">The sequence shown here is derived from an EMBL/GenBank/DDBJ whole genome shotgun (WGS) entry which is preliminary data.</text>
</comment>
<proteinExistence type="predicted"/>